<keyword evidence="1" id="KW-1133">Transmembrane helix</keyword>
<accession>A0A5D4M9D4</accession>
<feature type="transmembrane region" description="Helical" evidence="1">
    <location>
        <begin position="12"/>
        <end position="30"/>
    </location>
</feature>
<dbReference type="RefSeq" id="WP_148954305.1">
    <property type="nucleotide sequence ID" value="NZ_VTEG01000010.1"/>
</dbReference>
<evidence type="ECO:0000313" key="3">
    <source>
        <dbReference type="Proteomes" id="UP000325182"/>
    </source>
</evidence>
<evidence type="ECO:0000313" key="2">
    <source>
        <dbReference type="EMBL" id="TYR98529.1"/>
    </source>
</evidence>
<reference evidence="2 3" key="1">
    <citation type="submission" date="2019-08" db="EMBL/GenBank/DDBJ databases">
        <title>Bacillus genomes from the desert of Cuatro Cienegas, Coahuila.</title>
        <authorList>
            <person name="Olmedo-Alvarez G."/>
        </authorList>
    </citation>
    <scope>NUCLEOTIDE SEQUENCE [LARGE SCALE GENOMIC DNA]</scope>
    <source>
        <strain evidence="2 3">CH128b_4D</strain>
    </source>
</reference>
<sequence length="151" mass="17397">MKEYKTKIKKFLAFILIAGISAWLSYLIVYQASFLPNGYVITAAQEDRVSLQSFNWLGMEKDITTLSFSDEDSWILDALLYEVDRQKEFLWLLYTAVTVSIILFFYKIRKDMKLWKAVFESNIIFAVAIPLYIIVTSLNRIEKLAGLASGA</sequence>
<organism evidence="2 3">
    <name type="scientific">Rossellomorea vietnamensis</name>
    <dbReference type="NCBI Taxonomy" id="218284"/>
    <lineage>
        <taxon>Bacteria</taxon>
        <taxon>Bacillati</taxon>
        <taxon>Bacillota</taxon>
        <taxon>Bacilli</taxon>
        <taxon>Bacillales</taxon>
        <taxon>Bacillaceae</taxon>
        <taxon>Rossellomorea</taxon>
    </lineage>
</organism>
<keyword evidence="1" id="KW-0812">Transmembrane</keyword>
<feature type="transmembrane region" description="Helical" evidence="1">
    <location>
        <begin position="118"/>
        <end position="135"/>
    </location>
</feature>
<proteinExistence type="predicted"/>
<dbReference type="EMBL" id="VTEG01000010">
    <property type="protein sequence ID" value="TYR98529.1"/>
    <property type="molecule type" value="Genomic_DNA"/>
</dbReference>
<name>A0A5D4M9D4_9BACI</name>
<dbReference type="AlphaFoldDB" id="A0A5D4M9D4"/>
<evidence type="ECO:0000256" key="1">
    <source>
        <dbReference type="SAM" id="Phobius"/>
    </source>
</evidence>
<feature type="transmembrane region" description="Helical" evidence="1">
    <location>
        <begin position="89"/>
        <end position="106"/>
    </location>
</feature>
<gene>
    <name evidence="2" type="ORF">FZC84_13930</name>
</gene>
<protein>
    <submittedName>
        <fullName evidence="2">Uncharacterized protein</fullName>
    </submittedName>
</protein>
<comment type="caution">
    <text evidence="2">The sequence shown here is derived from an EMBL/GenBank/DDBJ whole genome shotgun (WGS) entry which is preliminary data.</text>
</comment>
<keyword evidence="1" id="KW-0472">Membrane</keyword>
<dbReference type="Proteomes" id="UP000325182">
    <property type="component" value="Unassembled WGS sequence"/>
</dbReference>